<dbReference type="EMBL" id="CAXAMN010026672">
    <property type="protein sequence ID" value="CAK9104875.1"/>
    <property type="molecule type" value="Genomic_DNA"/>
</dbReference>
<sequence length="539" mass="61880">MHQGAGDLLCQIAKAGRSKTNVTRNLQTCILKRGVSLPIQLDLCRVRIRVRRPRVREVQVYWPCLSMKSWASVMLNTYPRFMLGGFDLTEESQWKTLFSGFWQTYREFDPNHDIYQHSDLDWSTVIPYLIHGDEGRGARQQPFMVESWQVLIPFTGPASTTVSGHSFCSRMLFTCVSSKLYSGENTLHDISVEWTRQMRGIFEEGVQAGGHTFRFSWCGCKGDWPFLRKVWGLKTGFTSLRKCHLCSSEEWWNFSDDAPWRVQPSSAPFKDERSPLRDLAGGEDPRNIRPDIFHTFHLGFGADMAASCICWMARLQCFGYARKFDDMLELAFDFFIQWVHQHKKYTSCKVFSRDSFKMDTTNDFPTSLGGKGHDTAVVCRWLQHALEQTDVDGQSIQIMRYTVSCANAIFDILHQNGVFLPARAKHRAIILFRDVCVGYGQLARMAKNANLKLFYMRPKVHMFEEIGNLLHTTEENGQTLSPLTSACWSDEDFIGRVSRISRATHGLTATIMTLRRSLGLYAAQFRRQFGGQLRSSHLD</sequence>
<comment type="caution">
    <text evidence="1">The sequence shown here is derived from an EMBL/GenBank/DDBJ whole genome shotgun (WGS) entry which is preliminary data.</text>
</comment>
<reference evidence="1 2" key="1">
    <citation type="submission" date="2024-02" db="EMBL/GenBank/DDBJ databases">
        <authorList>
            <person name="Chen Y."/>
            <person name="Shah S."/>
            <person name="Dougan E. K."/>
            <person name="Thang M."/>
            <person name="Chan C."/>
        </authorList>
    </citation>
    <scope>NUCLEOTIDE SEQUENCE [LARGE SCALE GENOMIC DNA]</scope>
</reference>
<evidence type="ECO:0000313" key="1">
    <source>
        <dbReference type="EMBL" id="CAK9104875.1"/>
    </source>
</evidence>
<organism evidence="1 2">
    <name type="scientific">Durusdinium trenchii</name>
    <dbReference type="NCBI Taxonomy" id="1381693"/>
    <lineage>
        <taxon>Eukaryota</taxon>
        <taxon>Sar</taxon>
        <taxon>Alveolata</taxon>
        <taxon>Dinophyceae</taxon>
        <taxon>Suessiales</taxon>
        <taxon>Symbiodiniaceae</taxon>
        <taxon>Durusdinium</taxon>
    </lineage>
</organism>
<accession>A0ABP0RYR3</accession>
<gene>
    <name evidence="1" type="ORF">CCMP2556_LOCUS49129</name>
</gene>
<name>A0ABP0RYR3_9DINO</name>
<keyword evidence="2" id="KW-1185">Reference proteome</keyword>
<dbReference type="Proteomes" id="UP001642484">
    <property type="component" value="Unassembled WGS sequence"/>
</dbReference>
<evidence type="ECO:0000313" key="2">
    <source>
        <dbReference type="Proteomes" id="UP001642484"/>
    </source>
</evidence>
<protein>
    <submittedName>
        <fullName evidence="1">Uncharacterized protein</fullName>
    </submittedName>
</protein>
<proteinExistence type="predicted"/>